<dbReference type="AlphaFoldDB" id="A0A4C1VI16"/>
<evidence type="ECO:0000256" key="1">
    <source>
        <dbReference type="SAM" id="SignalP"/>
    </source>
</evidence>
<keyword evidence="3" id="KW-1185">Reference proteome</keyword>
<reference evidence="2 3" key="1">
    <citation type="journal article" date="2019" name="Commun. Biol.">
        <title>The bagworm genome reveals a unique fibroin gene that provides high tensile strength.</title>
        <authorList>
            <person name="Kono N."/>
            <person name="Nakamura H."/>
            <person name="Ohtoshi R."/>
            <person name="Tomita M."/>
            <person name="Numata K."/>
            <person name="Arakawa K."/>
        </authorList>
    </citation>
    <scope>NUCLEOTIDE SEQUENCE [LARGE SCALE GENOMIC DNA]</scope>
</reference>
<keyword evidence="1" id="KW-0732">Signal</keyword>
<accession>A0A4C1VI16</accession>
<feature type="signal peptide" evidence="1">
    <location>
        <begin position="1"/>
        <end position="37"/>
    </location>
</feature>
<dbReference type="Proteomes" id="UP000299102">
    <property type="component" value="Unassembled WGS sequence"/>
</dbReference>
<dbReference type="STRING" id="151549.A0A4C1VI16"/>
<proteinExistence type="predicted"/>
<evidence type="ECO:0000313" key="2">
    <source>
        <dbReference type="EMBL" id="GBP38230.1"/>
    </source>
</evidence>
<dbReference type="OrthoDB" id="6075074at2759"/>
<gene>
    <name evidence="2" type="ORF">EVAR_18109_1</name>
</gene>
<comment type="caution">
    <text evidence="2">The sequence shown here is derived from an EMBL/GenBank/DDBJ whole genome shotgun (WGS) entry which is preliminary data.</text>
</comment>
<evidence type="ECO:0000313" key="3">
    <source>
        <dbReference type="Proteomes" id="UP000299102"/>
    </source>
</evidence>
<dbReference type="EMBL" id="BGZK01000345">
    <property type="protein sequence ID" value="GBP38230.1"/>
    <property type="molecule type" value="Genomic_DNA"/>
</dbReference>
<feature type="chain" id="PRO_5020027187" evidence="1">
    <location>
        <begin position="38"/>
        <end position="331"/>
    </location>
</feature>
<organism evidence="2 3">
    <name type="scientific">Eumeta variegata</name>
    <name type="common">Bagworm moth</name>
    <name type="synonym">Eumeta japonica</name>
    <dbReference type="NCBI Taxonomy" id="151549"/>
    <lineage>
        <taxon>Eukaryota</taxon>
        <taxon>Metazoa</taxon>
        <taxon>Ecdysozoa</taxon>
        <taxon>Arthropoda</taxon>
        <taxon>Hexapoda</taxon>
        <taxon>Insecta</taxon>
        <taxon>Pterygota</taxon>
        <taxon>Neoptera</taxon>
        <taxon>Endopterygota</taxon>
        <taxon>Lepidoptera</taxon>
        <taxon>Glossata</taxon>
        <taxon>Ditrysia</taxon>
        <taxon>Tineoidea</taxon>
        <taxon>Psychidae</taxon>
        <taxon>Oiketicinae</taxon>
        <taxon>Eumeta</taxon>
    </lineage>
</organism>
<sequence length="331" mass="37695">MELKSPKAKKKNAKIWSKMLRPSVLVLFLMTAINCEGRASDHVDRQGRGVATKWRHHAHRNFKMNASDADGVVLSDVKYLREHINGEIVNFVMTDTLFDGEEEIRVHYGGVTAKETSVGRDGSGLKLRQLTDGRHLVQVIYGPGGDIQDCEFVTQAKSARRFLKTIRTDLKQALDEENFRIFEKHSRNSITTDSQDEFHRRFANTTFKIIKDGDSLPYTIASWLNYEKLKSDCLKTHERIKYMIDHRDETADQSIASGGAASDVAMGADPLQTNFVNLKRFSRYDYDVKITWRAAASVDVIMTSKSYRLNRFQFTELICCTPSGRGESDRV</sequence>
<protein>
    <submittedName>
        <fullName evidence="2">Uncharacterized protein</fullName>
    </submittedName>
</protein>
<name>A0A4C1VI16_EUMVA</name>